<dbReference type="Proteomes" id="UP001620626">
    <property type="component" value="Unassembled WGS sequence"/>
</dbReference>
<dbReference type="EMBL" id="JBICBT010000056">
    <property type="protein sequence ID" value="KAL3124912.1"/>
    <property type="molecule type" value="Genomic_DNA"/>
</dbReference>
<feature type="compositionally biased region" description="Basic and acidic residues" evidence="3">
    <location>
        <begin position="248"/>
        <end position="257"/>
    </location>
</feature>
<keyword evidence="2" id="KW-0539">Nucleus</keyword>
<dbReference type="InterPro" id="IPR023780">
    <property type="entry name" value="Chromo_domain"/>
</dbReference>
<evidence type="ECO:0000313" key="6">
    <source>
        <dbReference type="Proteomes" id="UP001620626"/>
    </source>
</evidence>
<dbReference type="SMART" id="SM00298">
    <property type="entry name" value="CHROMO"/>
    <property type="match status" value="2"/>
</dbReference>
<feature type="domain" description="Chromo" evidence="4">
    <location>
        <begin position="187"/>
        <end position="234"/>
    </location>
</feature>
<feature type="region of interest" description="Disordered" evidence="3">
    <location>
        <begin position="247"/>
        <end position="283"/>
    </location>
</feature>
<dbReference type="InterPro" id="IPR016197">
    <property type="entry name" value="Chromo-like_dom_sf"/>
</dbReference>
<organism evidence="5 6">
    <name type="scientific">Heterodera trifolii</name>
    <dbReference type="NCBI Taxonomy" id="157864"/>
    <lineage>
        <taxon>Eukaryota</taxon>
        <taxon>Metazoa</taxon>
        <taxon>Ecdysozoa</taxon>
        <taxon>Nematoda</taxon>
        <taxon>Chromadorea</taxon>
        <taxon>Rhabditida</taxon>
        <taxon>Tylenchina</taxon>
        <taxon>Tylenchomorpha</taxon>
        <taxon>Tylenchoidea</taxon>
        <taxon>Heteroderidae</taxon>
        <taxon>Heteroderinae</taxon>
        <taxon>Heterodera</taxon>
    </lineage>
</organism>
<evidence type="ECO:0000259" key="4">
    <source>
        <dbReference type="PROSITE" id="PS50013"/>
    </source>
</evidence>
<sequence length="458" mass="52923">MNDSWIKKYLSSPLQSTSFSSSVQTSSSFTQFDKINVQNLSFTPLSVPLPSPLQNVQHLGLTPLSRNVSIHREKNRKRPFSPLENDLGSVCSFAKIKSQFFSIDLQMNAIFGPKTPRHAVKIIKKIDYEDRASCYLVQWNCGSAEEKGPSTTWEWANKLSPSCRKLANLFEQSIAKDAKKAWEFTDYEVEAILDRTVQCELRYLVKWVGWRVPTWEKVKYLLPDYSELVERFEQLNAKDIQFWTDTKNTGEGKRSMEDLENQSEDNDQSQLPLTNSQKFPTSSSPTAEVVVKAAKVLNKLDRNKEKASYLVLWPDEAGVRSNESPNKSWDQRISLGNVEAILEFEEAVRKRKEWAENAVMYEVEKVMGRRKNSGKEAPQYLIKWKGYDEISWATMESLQIGFKHLLVAYALERPRTLEKGRREASEIRRKNVTEKTKAEIKKINERLKAKILSDFHIY</sequence>
<comment type="caution">
    <text evidence="5">The sequence shown here is derived from an EMBL/GenBank/DDBJ whole genome shotgun (WGS) entry which is preliminary data.</text>
</comment>
<evidence type="ECO:0000313" key="5">
    <source>
        <dbReference type="EMBL" id="KAL3124912.1"/>
    </source>
</evidence>
<accession>A0ABD2MBK4</accession>
<gene>
    <name evidence="5" type="ORF">niasHT_001805</name>
</gene>
<proteinExistence type="predicted"/>
<comment type="subcellular location">
    <subcellularLocation>
        <location evidence="1">Nucleus</location>
    </subcellularLocation>
</comment>
<name>A0ABD2MBK4_9BILA</name>
<evidence type="ECO:0000256" key="3">
    <source>
        <dbReference type="SAM" id="MobiDB-lite"/>
    </source>
</evidence>
<dbReference type="Gene3D" id="2.40.50.40">
    <property type="match status" value="2"/>
</dbReference>
<evidence type="ECO:0000256" key="1">
    <source>
        <dbReference type="ARBA" id="ARBA00004123"/>
    </source>
</evidence>
<feature type="domain" description="Chromo" evidence="4">
    <location>
        <begin position="361"/>
        <end position="421"/>
    </location>
</feature>
<protein>
    <recommendedName>
        <fullName evidence="4">Chromo domain-containing protein</fullName>
    </recommendedName>
</protein>
<feature type="compositionally biased region" description="Acidic residues" evidence="3">
    <location>
        <begin position="258"/>
        <end position="267"/>
    </location>
</feature>
<reference evidence="5 6" key="1">
    <citation type="submission" date="2024-10" db="EMBL/GenBank/DDBJ databases">
        <authorList>
            <person name="Kim D."/>
        </authorList>
    </citation>
    <scope>NUCLEOTIDE SEQUENCE [LARGE SCALE GENOMIC DNA]</scope>
    <source>
        <strain evidence="5">BH-2024</strain>
    </source>
</reference>
<dbReference type="PANTHER" id="PTHR22812">
    <property type="entry name" value="CHROMOBOX PROTEIN"/>
    <property type="match status" value="1"/>
</dbReference>
<dbReference type="Pfam" id="PF00385">
    <property type="entry name" value="Chromo"/>
    <property type="match status" value="1"/>
</dbReference>
<dbReference type="GO" id="GO:0005634">
    <property type="term" value="C:nucleus"/>
    <property type="evidence" value="ECO:0007669"/>
    <property type="project" value="UniProtKB-SubCell"/>
</dbReference>
<keyword evidence="6" id="KW-1185">Reference proteome</keyword>
<dbReference type="PROSITE" id="PS50013">
    <property type="entry name" value="CHROMO_2"/>
    <property type="match status" value="2"/>
</dbReference>
<dbReference type="InterPro" id="IPR000953">
    <property type="entry name" value="Chromo/chromo_shadow_dom"/>
</dbReference>
<dbReference type="SUPFAM" id="SSF54160">
    <property type="entry name" value="Chromo domain-like"/>
    <property type="match status" value="2"/>
</dbReference>
<evidence type="ECO:0000256" key="2">
    <source>
        <dbReference type="ARBA" id="ARBA00023242"/>
    </source>
</evidence>
<dbReference type="InterPro" id="IPR051219">
    <property type="entry name" value="Heterochromatin_chromo-domain"/>
</dbReference>
<dbReference type="CDD" id="cd00024">
    <property type="entry name" value="CD_CSD"/>
    <property type="match status" value="2"/>
</dbReference>
<dbReference type="AlphaFoldDB" id="A0ABD2MBK4"/>
<feature type="compositionally biased region" description="Polar residues" evidence="3">
    <location>
        <begin position="268"/>
        <end position="283"/>
    </location>
</feature>